<dbReference type="EMBL" id="CP098242">
    <property type="protein sequence ID" value="WAW10820.1"/>
    <property type="molecule type" value="Genomic_DNA"/>
</dbReference>
<dbReference type="RefSeq" id="WP_269309885.1">
    <property type="nucleotide sequence ID" value="NZ_CP098242.1"/>
</dbReference>
<protein>
    <submittedName>
        <fullName evidence="1">Uncharacterized protein</fullName>
    </submittedName>
</protein>
<proteinExistence type="predicted"/>
<dbReference type="AlphaFoldDB" id="A0A9E9LW39"/>
<gene>
    <name evidence="1" type="ORF">NB640_04020</name>
</gene>
<evidence type="ECO:0000313" key="1">
    <source>
        <dbReference type="EMBL" id="WAW10820.1"/>
    </source>
</evidence>
<reference evidence="1" key="1">
    <citation type="journal article" date="2022" name="Front. Microbiol.">
        <title>New perspectives on an old grouping: The genomic and phenotypic variability of Oxalobacter formigenes and the implications for calcium oxalate stone prevention.</title>
        <authorList>
            <person name="Chmiel J.A."/>
            <person name="Carr C."/>
            <person name="Stuivenberg G.A."/>
            <person name="Venema R."/>
            <person name="Chanyi R.M."/>
            <person name="Al K.F."/>
            <person name="Giguere D."/>
            <person name="Say H."/>
            <person name="Akouris P.P."/>
            <person name="Dominguez Romero S.A."/>
            <person name="Kwong A."/>
            <person name="Tai V."/>
            <person name="Koval S.F."/>
            <person name="Razvi H."/>
            <person name="Bjazevic J."/>
            <person name="Burton J.P."/>
        </authorList>
    </citation>
    <scope>NUCLEOTIDE SEQUENCE</scope>
    <source>
        <strain evidence="1">WoOx3</strain>
    </source>
</reference>
<sequence length="70" mass="8044">MPLTPRSLLEEYQTTAEDALSREETLISIRLSGMSAMIDAENGLWINEMCMGEYDSIYAQNRIRELSKKE</sequence>
<keyword evidence="2" id="KW-1185">Reference proteome</keyword>
<organism evidence="1 2">
    <name type="scientific">Oxalobacter vibrioformis</name>
    <dbReference type="NCBI Taxonomy" id="933080"/>
    <lineage>
        <taxon>Bacteria</taxon>
        <taxon>Pseudomonadati</taxon>
        <taxon>Pseudomonadota</taxon>
        <taxon>Betaproteobacteria</taxon>
        <taxon>Burkholderiales</taxon>
        <taxon>Oxalobacteraceae</taxon>
        <taxon>Oxalobacter</taxon>
    </lineage>
</organism>
<name>A0A9E9LW39_9BURK</name>
<accession>A0A9E9LW39</accession>
<dbReference type="KEGG" id="ovb:NB640_04020"/>
<evidence type="ECO:0000313" key="2">
    <source>
        <dbReference type="Proteomes" id="UP001156215"/>
    </source>
</evidence>
<dbReference type="Proteomes" id="UP001156215">
    <property type="component" value="Chromosome"/>
</dbReference>